<dbReference type="AlphaFoldDB" id="A0A0E3ZCY1"/>
<organism evidence="1 2">
    <name type="scientific">Pontibacter korlensis</name>
    <dbReference type="NCBI Taxonomy" id="400092"/>
    <lineage>
        <taxon>Bacteria</taxon>
        <taxon>Pseudomonadati</taxon>
        <taxon>Bacteroidota</taxon>
        <taxon>Cytophagia</taxon>
        <taxon>Cytophagales</taxon>
        <taxon>Hymenobacteraceae</taxon>
        <taxon>Pontibacter</taxon>
    </lineage>
</organism>
<dbReference type="OrthoDB" id="853520at2"/>
<keyword evidence="2" id="KW-1185">Reference proteome</keyword>
<gene>
    <name evidence="1" type="ORF">PKOR_05950</name>
</gene>
<proteinExistence type="predicted"/>
<evidence type="ECO:0000313" key="2">
    <source>
        <dbReference type="Proteomes" id="UP000033109"/>
    </source>
</evidence>
<dbReference type="RefSeq" id="WP_046309684.1">
    <property type="nucleotide sequence ID" value="NZ_CBCSCY010000001.1"/>
</dbReference>
<dbReference type="KEGG" id="pko:PKOR_05950"/>
<dbReference type="HOGENOM" id="CLU_2667955_0_0_10"/>
<evidence type="ECO:0000313" key="1">
    <source>
        <dbReference type="EMBL" id="AKD02745.1"/>
    </source>
</evidence>
<dbReference type="PATRIC" id="fig|400092.3.peg.1322"/>
<name>A0A0E3ZCY1_9BACT</name>
<reference evidence="1 2" key="1">
    <citation type="journal article" date="2015" name="Sci. Rep.">
        <title>Unraveling adaptation of Pontibacter korlensis to radiation and infertility in desert through complete genome and comparative transcriptomic analysis.</title>
        <authorList>
            <person name="Dai J."/>
            <person name="Dai W."/>
            <person name="Qiu C."/>
            <person name="Yang Z."/>
            <person name="Zhang Y."/>
            <person name="Zhou M."/>
            <person name="Zhang L."/>
            <person name="Fang C."/>
            <person name="Gao Q."/>
            <person name="Yang Q."/>
            <person name="Li X."/>
            <person name="Wang Z."/>
            <person name="Wang Z."/>
            <person name="Jia Z."/>
            <person name="Chen X."/>
        </authorList>
    </citation>
    <scope>NUCLEOTIDE SEQUENCE [LARGE SCALE GENOMIC DNA]</scope>
    <source>
        <strain evidence="1 2">X14-1T</strain>
    </source>
</reference>
<sequence>MKLMRNITLDNYNFYAGGETRKIFSVAYEDLTTLIYYQDKDNKFKLVVAKENDPPILIEKGITRAEAFRLMNTRP</sequence>
<accession>A0A0E3ZCY1</accession>
<protein>
    <submittedName>
        <fullName evidence="1">Uncharacterized protein</fullName>
    </submittedName>
</protein>
<dbReference type="Proteomes" id="UP000033109">
    <property type="component" value="Chromosome"/>
</dbReference>
<dbReference type="EMBL" id="CP009621">
    <property type="protein sequence ID" value="AKD02745.1"/>
    <property type="molecule type" value="Genomic_DNA"/>
</dbReference>